<evidence type="ECO:0000313" key="1">
    <source>
        <dbReference type="EMBL" id="QHS88458.1"/>
    </source>
</evidence>
<reference evidence="1" key="1">
    <citation type="journal article" date="2020" name="Nature">
        <title>Giant virus diversity and host interactions through global metagenomics.</title>
        <authorList>
            <person name="Schulz F."/>
            <person name="Roux S."/>
            <person name="Paez-Espino D."/>
            <person name="Jungbluth S."/>
            <person name="Walsh D.A."/>
            <person name="Denef V.J."/>
            <person name="McMahon K.D."/>
            <person name="Konstantinidis K.T."/>
            <person name="Eloe-Fadrosh E.A."/>
            <person name="Kyrpides N.C."/>
            <person name="Woyke T."/>
        </authorList>
    </citation>
    <scope>NUCLEOTIDE SEQUENCE</scope>
    <source>
        <strain evidence="1">GVMAG-M-3300010158-55</strain>
    </source>
</reference>
<accession>A0A6C0BAD1</accession>
<protein>
    <recommendedName>
        <fullName evidence="2">Rhodanese domain-containing protein</fullName>
    </recommendedName>
</protein>
<evidence type="ECO:0008006" key="2">
    <source>
        <dbReference type="Google" id="ProtNLM"/>
    </source>
</evidence>
<dbReference type="AlphaFoldDB" id="A0A6C0BAD1"/>
<dbReference type="EMBL" id="MN739097">
    <property type="protein sequence ID" value="QHS88458.1"/>
    <property type="molecule type" value="Genomic_DNA"/>
</dbReference>
<organism evidence="1">
    <name type="scientific">viral metagenome</name>
    <dbReference type="NCBI Taxonomy" id="1070528"/>
    <lineage>
        <taxon>unclassified sequences</taxon>
        <taxon>metagenomes</taxon>
        <taxon>organismal metagenomes</taxon>
    </lineage>
</organism>
<sequence length="134" mass="15443">MGNQVSKKVSFQDIQHAQTNERTIIINTLSEQEQAILIYKTVPISNEISQVENAIKLKNNIIIYGKNSNDESIYIKYNQINKLGGLVYIYVGGLFEWLLLQDIYGSDMFKTTNKTLDILKFKPNNILNTNYITY</sequence>
<proteinExistence type="predicted"/>
<name>A0A6C0BAD1_9ZZZZ</name>